<evidence type="ECO:0000313" key="1">
    <source>
        <dbReference type="EMBL" id="OEJ83496.1"/>
    </source>
</evidence>
<evidence type="ECO:0000313" key="2">
    <source>
        <dbReference type="Proteomes" id="UP000095605"/>
    </source>
</evidence>
<accession>A0A1E5R9B2</accession>
<dbReference type="EMBL" id="LPNL01000007">
    <property type="protein sequence ID" value="OEJ83496.1"/>
    <property type="molecule type" value="Genomic_DNA"/>
</dbReference>
<sequence>MSYGLVFIEHSFSNLHLTYIKNNCIILRENGIADCIYKVKLDLQFDSANTYFDIADDEDQDDEEISNYDIQPLLNLSPLSDDKHLIELLCRCLCEVIRKNDPSLTSIIIHLPSRLFSSLEDTSKQDRLMEILYNFKNISI</sequence>
<keyword evidence="2" id="KW-1185">Reference proteome</keyword>
<dbReference type="Proteomes" id="UP000095605">
    <property type="component" value="Unassembled WGS sequence"/>
</dbReference>
<protein>
    <submittedName>
        <fullName evidence="1">Uncharacterized protein</fullName>
    </submittedName>
</protein>
<organism evidence="1 2">
    <name type="scientific">Hanseniaspora opuntiae</name>
    <dbReference type="NCBI Taxonomy" id="211096"/>
    <lineage>
        <taxon>Eukaryota</taxon>
        <taxon>Fungi</taxon>
        <taxon>Dikarya</taxon>
        <taxon>Ascomycota</taxon>
        <taxon>Saccharomycotina</taxon>
        <taxon>Saccharomycetes</taxon>
        <taxon>Saccharomycodales</taxon>
        <taxon>Saccharomycodaceae</taxon>
        <taxon>Hanseniaspora</taxon>
    </lineage>
</organism>
<gene>
    <name evidence="1" type="ORF">AWRI3578_g2771</name>
</gene>
<dbReference type="OrthoDB" id="3972082at2759"/>
<name>A0A1E5R9B2_9ASCO</name>
<reference evidence="2" key="1">
    <citation type="journal article" date="2016" name="Genome Announc.">
        <title>Genome sequences of three species of Hanseniaspora isolated from spontaneous wine fermentations.</title>
        <authorList>
            <person name="Sternes P.R."/>
            <person name="Lee D."/>
            <person name="Kutyna D.R."/>
            <person name="Borneman A.R."/>
        </authorList>
    </citation>
    <scope>NUCLEOTIDE SEQUENCE [LARGE SCALE GENOMIC DNA]</scope>
    <source>
        <strain evidence="2">AWRI3578</strain>
    </source>
</reference>
<proteinExistence type="predicted"/>
<dbReference type="AlphaFoldDB" id="A0A1E5R9B2"/>
<comment type="caution">
    <text evidence="1">The sequence shown here is derived from an EMBL/GenBank/DDBJ whole genome shotgun (WGS) entry which is preliminary data.</text>
</comment>